<dbReference type="AlphaFoldDB" id="A0AAV7KNM1"/>
<comment type="caution">
    <text evidence="1">The sequence shown here is derived from an EMBL/GenBank/DDBJ whole genome shotgun (WGS) entry which is preliminary data.</text>
</comment>
<dbReference type="EMBL" id="JANPWB010000016">
    <property type="protein sequence ID" value="KAJ1079854.1"/>
    <property type="molecule type" value="Genomic_DNA"/>
</dbReference>
<reference evidence="1" key="1">
    <citation type="journal article" date="2022" name="bioRxiv">
        <title>Sequencing and chromosome-scale assembly of the giantPleurodeles waltlgenome.</title>
        <authorList>
            <person name="Brown T."/>
            <person name="Elewa A."/>
            <person name="Iarovenko S."/>
            <person name="Subramanian E."/>
            <person name="Araus A.J."/>
            <person name="Petzold A."/>
            <person name="Susuki M."/>
            <person name="Suzuki K.-i.T."/>
            <person name="Hayashi T."/>
            <person name="Toyoda A."/>
            <person name="Oliveira C."/>
            <person name="Osipova E."/>
            <person name="Leigh N.D."/>
            <person name="Simon A."/>
            <person name="Yun M.H."/>
        </authorList>
    </citation>
    <scope>NUCLEOTIDE SEQUENCE</scope>
    <source>
        <strain evidence="1">20211129_DDA</strain>
        <tissue evidence="1">Liver</tissue>
    </source>
</reference>
<evidence type="ECO:0000313" key="2">
    <source>
        <dbReference type="Proteomes" id="UP001066276"/>
    </source>
</evidence>
<gene>
    <name evidence="1" type="ORF">NDU88_000086</name>
</gene>
<organism evidence="1 2">
    <name type="scientific">Pleurodeles waltl</name>
    <name type="common">Iberian ribbed newt</name>
    <dbReference type="NCBI Taxonomy" id="8319"/>
    <lineage>
        <taxon>Eukaryota</taxon>
        <taxon>Metazoa</taxon>
        <taxon>Chordata</taxon>
        <taxon>Craniata</taxon>
        <taxon>Vertebrata</taxon>
        <taxon>Euteleostomi</taxon>
        <taxon>Amphibia</taxon>
        <taxon>Batrachia</taxon>
        <taxon>Caudata</taxon>
        <taxon>Salamandroidea</taxon>
        <taxon>Salamandridae</taxon>
        <taxon>Pleurodelinae</taxon>
        <taxon>Pleurodeles</taxon>
    </lineage>
</organism>
<sequence length="104" mass="11209">MADTFVRHGVGVPSQHGDLPLQVTGTVLPIMGKINGSAVNGHFLGYNWLILVTRRVSASSVPIDCPPSRAECTRPGFPLAARGTRRVSASCVPIGWLQHRPRLQ</sequence>
<dbReference type="Proteomes" id="UP001066276">
    <property type="component" value="Chromosome 12"/>
</dbReference>
<protein>
    <submittedName>
        <fullName evidence="1">Uncharacterized protein</fullName>
    </submittedName>
</protein>
<proteinExistence type="predicted"/>
<accession>A0AAV7KNM1</accession>
<evidence type="ECO:0000313" key="1">
    <source>
        <dbReference type="EMBL" id="KAJ1079854.1"/>
    </source>
</evidence>
<name>A0AAV7KNM1_PLEWA</name>
<keyword evidence="2" id="KW-1185">Reference proteome</keyword>